<accession>A0A6A4TIB1</accession>
<dbReference type="Proteomes" id="UP000438429">
    <property type="component" value="Unassembled WGS sequence"/>
</dbReference>
<dbReference type="AlphaFoldDB" id="A0A6A4TIB1"/>
<gene>
    <name evidence="2" type="ORF">F2P81_000919</name>
</gene>
<feature type="compositionally biased region" description="Basic and acidic residues" evidence="1">
    <location>
        <begin position="1"/>
        <end position="24"/>
    </location>
</feature>
<feature type="region of interest" description="Disordered" evidence="1">
    <location>
        <begin position="1"/>
        <end position="26"/>
    </location>
</feature>
<reference evidence="2 3" key="1">
    <citation type="submission" date="2019-06" db="EMBL/GenBank/DDBJ databases">
        <title>Draft genomes of female and male turbot (Scophthalmus maximus).</title>
        <authorList>
            <person name="Xu H."/>
            <person name="Xu X.-W."/>
            <person name="Shao C."/>
            <person name="Chen S."/>
        </authorList>
    </citation>
    <scope>NUCLEOTIDE SEQUENCE [LARGE SCALE GENOMIC DNA]</scope>
    <source>
        <strain evidence="2">Ysfricsl-2016a</strain>
        <tissue evidence="2">Blood</tissue>
    </source>
</reference>
<feature type="region of interest" description="Disordered" evidence="1">
    <location>
        <begin position="88"/>
        <end position="155"/>
    </location>
</feature>
<feature type="compositionally biased region" description="Basic and acidic residues" evidence="1">
    <location>
        <begin position="119"/>
        <end position="135"/>
    </location>
</feature>
<dbReference type="EMBL" id="VEVO01000001">
    <property type="protein sequence ID" value="KAF0047286.1"/>
    <property type="molecule type" value="Genomic_DNA"/>
</dbReference>
<evidence type="ECO:0000313" key="3">
    <source>
        <dbReference type="Proteomes" id="UP000438429"/>
    </source>
</evidence>
<comment type="caution">
    <text evidence="2">The sequence shown here is derived from an EMBL/GenBank/DDBJ whole genome shotgun (WGS) entry which is preliminary data.</text>
</comment>
<evidence type="ECO:0000256" key="1">
    <source>
        <dbReference type="SAM" id="MobiDB-lite"/>
    </source>
</evidence>
<proteinExistence type="predicted"/>
<evidence type="ECO:0000313" key="2">
    <source>
        <dbReference type="EMBL" id="KAF0047286.1"/>
    </source>
</evidence>
<name>A0A6A4TIB1_SCOMX</name>
<sequence length="163" mass="17902">MGDGGRARPADAARMEHLRRDGPRIRPPSAIRARLLRKAALLRLDDVRRQRRALSLVEAELGIALVARVDLWSLRGLCGVMELPSGRRSLRAPRAARSDARPAPVPSGETVRPAADLRNAPRGEDRRDEESEKKPRGARHVALLEGKTNGATREWSPCCASVV</sequence>
<protein>
    <submittedName>
        <fullName evidence="2">Uncharacterized protein</fullName>
    </submittedName>
</protein>
<organism evidence="2 3">
    <name type="scientific">Scophthalmus maximus</name>
    <name type="common">Turbot</name>
    <name type="synonym">Psetta maxima</name>
    <dbReference type="NCBI Taxonomy" id="52904"/>
    <lineage>
        <taxon>Eukaryota</taxon>
        <taxon>Metazoa</taxon>
        <taxon>Chordata</taxon>
        <taxon>Craniata</taxon>
        <taxon>Vertebrata</taxon>
        <taxon>Euteleostomi</taxon>
        <taxon>Actinopterygii</taxon>
        <taxon>Neopterygii</taxon>
        <taxon>Teleostei</taxon>
        <taxon>Neoteleostei</taxon>
        <taxon>Acanthomorphata</taxon>
        <taxon>Carangaria</taxon>
        <taxon>Pleuronectiformes</taxon>
        <taxon>Pleuronectoidei</taxon>
        <taxon>Scophthalmidae</taxon>
        <taxon>Scophthalmus</taxon>
    </lineage>
</organism>